<evidence type="ECO:0000313" key="1">
    <source>
        <dbReference type="EMBL" id="OGD90658.1"/>
    </source>
</evidence>
<dbReference type="STRING" id="1797716.A3D07_01655"/>
<organism evidence="1 2">
    <name type="scientific">Candidatus Curtissbacteria bacterium RIFCSPHIGHO2_02_FULL_42_15</name>
    <dbReference type="NCBI Taxonomy" id="1797716"/>
    <lineage>
        <taxon>Bacteria</taxon>
        <taxon>Candidatus Curtissiibacteriota</taxon>
    </lineage>
</organism>
<evidence type="ECO:0000313" key="2">
    <source>
        <dbReference type="Proteomes" id="UP000177124"/>
    </source>
</evidence>
<dbReference type="Proteomes" id="UP000177124">
    <property type="component" value="Unassembled WGS sequence"/>
</dbReference>
<proteinExistence type="predicted"/>
<name>A0A1F5GFK0_9BACT</name>
<protein>
    <submittedName>
        <fullName evidence="1">Uncharacterized protein</fullName>
    </submittedName>
</protein>
<reference evidence="1 2" key="1">
    <citation type="journal article" date="2016" name="Nat. Commun.">
        <title>Thousands of microbial genomes shed light on interconnected biogeochemical processes in an aquifer system.</title>
        <authorList>
            <person name="Anantharaman K."/>
            <person name="Brown C.T."/>
            <person name="Hug L.A."/>
            <person name="Sharon I."/>
            <person name="Castelle C.J."/>
            <person name="Probst A.J."/>
            <person name="Thomas B.C."/>
            <person name="Singh A."/>
            <person name="Wilkins M.J."/>
            <person name="Karaoz U."/>
            <person name="Brodie E.L."/>
            <person name="Williams K.H."/>
            <person name="Hubbard S.S."/>
            <person name="Banfield J.F."/>
        </authorList>
    </citation>
    <scope>NUCLEOTIDE SEQUENCE [LARGE SCALE GENOMIC DNA]</scope>
</reference>
<dbReference type="EMBL" id="MFBF01000039">
    <property type="protein sequence ID" value="OGD90658.1"/>
    <property type="molecule type" value="Genomic_DNA"/>
</dbReference>
<comment type="caution">
    <text evidence="1">The sequence shown here is derived from an EMBL/GenBank/DDBJ whole genome shotgun (WGS) entry which is preliminary data.</text>
</comment>
<sequence>MREHDLPHSAEPIRGEWRVGSWNVRQEELSFGVVFAGKKISKKDRTALETITMLLITACKLEKSDSVTKEGSLSSQLRANEWLNGVFSEND</sequence>
<dbReference type="AlphaFoldDB" id="A0A1F5GFK0"/>
<gene>
    <name evidence="1" type="ORF">A3D07_01655</name>
</gene>
<accession>A0A1F5GFK0</accession>